<dbReference type="Proteomes" id="UP000695022">
    <property type="component" value="Unplaced"/>
</dbReference>
<keyword evidence="1" id="KW-0479">Metal-binding</keyword>
<dbReference type="GeneID" id="106809088"/>
<dbReference type="Pfam" id="PF00622">
    <property type="entry name" value="SPRY"/>
    <property type="match status" value="1"/>
</dbReference>
<dbReference type="SUPFAM" id="SSF57850">
    <property type="entry name" value="RING/U-box"/>
    <property type="match status" value="1"/>
</dbReference>
<dbReference type="Gene3D" id="3.30.40.10">
    <property type="entry name" value="Zinc/RING finger domain, C3HC4 (zinc finger)"/>
    <property type="match status" value="1"/>
</dbReference>
<dbReference type="SUPFAM" id="SSF49899">
    <property type="entry name" value="Concanavalin A-like lectins/glucanases"/>
    <property type="match status" value="1"/>
</dbReference>
<accession>A0ABM1E5R3</accession>
<dbReference type="CDD" id="cd16566">
    <property type="entry name" value="RING-HC_RSPRY1"/>
    <property type="match status" value="1"/>
</dbReference>
<dbReference type="InterPro" id="IPR045129">
    <property type="entry name" value="RNF123/RKP/RSPRY1"/>
</dbReference>
<keyword evidence="7" id="KW-1185">Reference proteome</keyword>
<name>A0ABM1E5R3_PRICU</name>
<dbReference type="SMART" id="SM00184">
    <property type="entry name" value="RING"/>
    <property type="match status" value="1"/>
</dbReference>
<feature type="domain" description="RING-type" evidence="5">
    <location>
        <begin position="478"/>
        <end position="513"/>
    </location>
</feature>
<dbReference type="CDD" id="cd12883">
    <property type="entry name" value="SPRY_RING"/>
    <property type="match status" value="1"/>
</dbReference>
<evidence type="ECO:0000256" key="4">
    <source>
        <dbReference type="PROSITE-ProRule" id="PRU00175"/>
    </source>
</evidence>
<dbReference type="InterPro" id="IPR013320">
    <property type="entry name" value="ConA-like_dom_sf"/>
</dbReference>
<protein>
    <submittedName>
        <fullName evidence="8">RING finger and SPRY domain-containing protein 1-like</fullName>
    </submittedName>
</protein>
<dbReference type="InterPro" id="IPR001870">
    <property type="entry name" value="B30.2/SPRY"/>
</dbReference>
<dbReference type="RefSeq" id="XP_014667534.1">
    <property type="nucleotide sequence ID" value="XM_014812048.1"/>
</dbReference>
<dbReference type="Gene3D" id="2.60.120.920">
    <property type="match status" value="1"/>
</dbReference>
<evidence type="ECO:0000259" key="5">
    <source>
        <dbReference type="PROSITE" id="PS50089"/>
    </source>
</evidence>
<dbReference type="SMART" id="SM00449">
    <property type="entry name" value="SPRY"/>
    <property type="match status" value="1"/>
</dbReference>
<keyword evidence="3" id="KW-0862">Zinc</keyword>
<proteinExistence type="predicted"/>
<evidence type="ECO:0000256" key="3">
    <source>
        <dbReference type="ARBA" id="ARBA00022833"/>
    </source>
</evidence>
<dbReference type="InterPro" id="IPR001841">
    <property type="entry name" value="Znf_RING"/>
</dbReference>
<dbReference type="Pfam" id="PF13920">
    <property type="entry name" value="zf-C3HC4_3"/>
    <property type="match status" value="1"/>
</dbReference>
<evidence type="ECO:0000256" key="2">
    <source>
        <dbReference type="ARBA" id="ARBA00022771"/>
    </source>
</evidence>
<dbReference type="InterPro" id="IPR013083">
    <property type="entry name" value="Znf_RING/FYVE/PHD"/>
</dbReference>
<evidence type="ECO:0000259" key="6">
    <source>
        <dbReference type="PROSITE" id="PS50188"/>
    </source>
</evidence>
<feature type="domain" description="B30.2/SPRY" evidence="6">
    <location>
        <begin position="250"/>
        <end position="433"/>
    </location>
</feature>
<dbReference type="PROSITE" id="PS50089">
    <property type="entry name" value="ZF_RING_2"/>
    <property type="match status" value="1"/>
</dbReference>
<evidence type="ECO:0000313" key="7">
    <source>
        <dbReference type="Proteomes" id="UP000695022"/>
    </source>
</evidence>
<evidence type="ECO:0000256" key="1">
    <source>
        <dbReference type="ARBA" id="ARBA00022723"/>
    </source>
</evidence>
<dbReference type="InterPro" id="IPR003877">
    <property type="entry name" value="SPRY_dom"/>
</dbReference>
<gene>
    <name evidence="8" type="primary">LOC106809088</name>
</gene>
<dbReference type="PANTHER" id="PTHR13363">
    <property type="entry name" value="RING FINGER AND SRY DOMAIN-CONTAINING"/>
    <property type="match status" value="1"/>
</dbReference>
<sequence>MDMGMCICREKRNPSSADVTNASYSAVTVDYPNHVDDVSMAKVPSVDSLVLETLAVIRSLVDNVQEPPQAMLRLHTIADNESGWIAVVNSMISVIPMDDPLGPAVINLLLDECPLPSKESVMKLSDQLHLSRDLSITGRQSPTRHRNIAVVLGCIAEKLAGPTSISLLTADTLDYLLANLHTSCVPSVILYSLIALEKFAQTSENKWTIVAGLERSEAHPIQALESWGRDNKNFLKRQVAFCAQWCLDNLFTAKGRQLSYFNVDYSSINAMLNSNDVSEYLKISANGLTARCDASSFESVRCTFQADSGVWYYEVTVITDGVMQIGWATKDSKFFNHEGYGIGDDEFSLAYDGCRQLIWHNAKSVPHQHPCWVPGDVLGSLLDLDNQRVLFYLNGKDLPPCPQVFGYARSGFFAAASFMSFQQCEFNFGLQPFKFPPAAVQFQVFNDHGSLPLEEKIQVPRKNRLELLRQMSIKEDACSLCFDQMANVKLVPCKHTGFCMMCSIQLEQCPICRADIIDREEEAR</sequence>
<organism evidence="7 8">
    <name type="scientific">Priapulus caudatus</name>
    <name type="common">Priapulid worm</name>
    <dbReference type="NCBI Taxonomy" id="37621"/>
    <lineage>
        <taxon>Eukaryota</taxon>
        <taxon>Metazoa</taxon>
        <taxon>Ecdysozoa</taxon>
        <taxon>Scalidophora</taxon>
        <taxon>Priapulida</taxon>
        <taxon>Priapulimorpha</taxon>
        <taxon>Priapulimorphida</taxon>
        <taxon>Priapulidae</taxon>
        <taxon>Priapulus</taxon>
    </lineage>
</organism>
<dbReference type="InterPro" id="IPR043136">
    <property type="entry name" value="B30.2/SPRY_sf"/>
</dbReference>
<keyword evidence="2 4" id="KW-0863">Zinc-finger</keyword>
<evidence type="ECO:0000313" key="8">
    <source>
        <dbReference type="RefSeq" id="XP_014667534.1"/>
    </source>
</evidence>
<dbReference type="InterPro" id="IPR035774">
    <property type="entry name" value="SPRY_RSPRY1"/>
</dbReference>
<dbReference type="PANTHER" id="PTHR13363:SF6">
    <property type="entry name" value="RING FINGER AND SPRY DOMAIN-CONTAINING PROTEIN 1"/>
    <property type="match status" value="1"/>
</dbReference>
<reference evidence="8" key="1">
    <citation type="submission" date="2025-08" db="UniProtKB">
        <authorList>
            <consortium name="RefSeq"/>
        </authorList>
    </citation>
    <scope>IDENTIFICATION</scope>
</reference>
<dbReference type="PROSITE" id="PS50188">
    <property type="entry name" value="B302_SPRY"/>
    <property type="match status" value="1"/>
</dbReference>